<keyword evidence="3" id="KW-1185">Reference proteome</keyword>
<dbReference type="EMBL" id="OU015569">
    <property type="protein sequence ID" value="CAG5095069.1"/>
    <property type="molecule type" value="Genomic_DNA"/>
</dbReference>
<proteinExistence type="predicted"/>
<feature type="region of interest" description="Disordered" evidence="1">
    <location>
        <begin position="66"/>
        <end position="167"/>
    </location>
</feature>
<feature type="compositionally biased region" description="Low complexity" evidence="1">
    <location>
        <begin position="144"/>
        <end position="153"/>
    </location>
</feature>
<accession>A0ABN7S945</accession>
<dbReference type="Proteomes" id="UP001158576">
    <property type="component" value="Chromosome XSR"/>
</dbReference>
<gene>
    <name evidence="2" type="ORF">OKIOD_LOCUS5575</name>
</gene>
<feature type="compositionally biased region" description="Basic and acidic residues" evidence="1">
    <location>
        <begin position="99"/>
        <end position="116"/>
    </location>
</feature>
<evidence type="ECO:0000256" key="1">
    <source>
        <dbReference type="SAM" id="MobiDB-lite"/>
    </source>
</evidence>
<evidence type="ECO:0000313" key="3">
    <source>
        <dbReference type="Proteomes" id="UP001158576"/>
    </source>
</evidence>
<sequence>MSRGVTVGAAMMTGLAARVLYGGHEVGNMLKEDFLSGEFERVHPDGPAKDQIRQMLAQKYAQNYKHNNPNMPHLIVQTSPGAAQSSNAPSHSPAQPIGRSKDDNQYRSYSDLKAEAEYNDYGIGSPKKTDKIQETETSQNYVFEETPVSNPVVETPPPPAPKPEAPRKVQQQFIFLIIL</sequence>
<evidence type="ECO:0000313" key="2">
    <source>
        <dbReference type="EMBL" id="CAG5095069.1"/>
    </source>
</evidence>
<name>A0ABN7S945_OIKDI</name>
<reference evidence="2 3" key="1">
    <citation type="submission" date="2021-04" db="EMBL/GenBank/DDBJ databases">
        <authorList>
            <person name="Bliznina A."/>
        </authorList>
    </citation>
    <scope>NUCLEOTIDE SEQUENCE [LARGE SCALE GENOMIC DNA]</scope>
</reference>
<feature type="compositionally biased region" description="Polar residues" evidence="1">
    <location>
        <begin position="66"/>
        <end position="93"/>
    </location>
</feature>
<feature type="compositionally biased region" description="Pro residues" evidence="1">
    <location>
        <begin position="154"/>
        <end position="163"/>
    </location>
</feature>
<protein>
    <submittedName>
        <fullName evidence="2">Oidioi.mRNA.OKI2018_I69.XSR.g14017.t1.cds</fullName>
    </submittedName>
</protein>
<organism evidence="2 3">
    <name type="scientific">Oikopleura dioica</name>
    <name type="common">Tunicate</name>
    <dbReference type="NCBI Taxonomy" id="34765"/>
    <lineage>
        <taxon>Eukaryota</taxon>
        <taxon>Metazoa</taxon>
        <taxon>Chordata</taxon>
        <taxon>Tunicata</taxon>
        <taxon>Appendicularia</taxon>
        <taxon>Copelata</taxon>
        <taxon>Oikopleuridae</taxon>
        <taxon>Oikopleura</taxon>
    </lineage>
</organism>